<dbReference type="AlphaFoldDB" id="A0A4Q1QVE8"/>
<dbReference type="Pfam" id="PF07690">
    <property type="entry name" value="MFS_1"/>
    <property type="match status" value="2"/>
</dbReference>
<dbReference type="RefSeq" id="WP_129248292.1">
    <property type="nucleotide sequence ID" value="NZ_JABZEL010000009.1"/>
</dbReference>
<dbReference type="InterPro" id="IPR004638">
    <property type="entry name" value="EmrB-like"/>
</dbReference>
<evidence type="ECO:0000313" key="12">
    <source>
        <dbReference type="Proteomes" id="UP000289482"/>
    </source>
</evidence>
<dbReference type="GO" id="GO:0046677">
    <property type="term" value="P:response to antibiotic"/>
    <property type="evidence" value="ECO:0007669"/>
    <property type="project" value="UniProtKB-KW"/>
</dbReference>
<accession>A0A4Q1QVE8</accession>
<protein>
    <submittedName>
        <fullName evidence="11">DHA2 family efflux MFS transporter permease subunit</fullName>
    </submittedName>
</protein>
<evidence type="ECO:0000256" key="7">
    <source>
        <dbReference type="ARBA" id="ARBA00023136"/>
    </source>
</evidence>
<keyword evidence="12" id="KW-1185">Reference proteome</keyword>
<dbReference type="InterPro" id="IPR036259">
    <property type="entry name" value="MFS_trans_sf"/>
</dbReference>
<dbReference type="PRINTS" id="PR01036">
    <property type="entry name" value="TCRTETB"/>
</dbReference>
<feature type="transmembrane region" description="Helical" evidence="9">
    <location>
        <begin position="47"/>
        <end position="65"/>
    </location>
</feature>
<dbReference type="NCBIfam" id="TIGR00711">
    <property type="entry name" value="efflux_EmrB"/>
    <property type="match status" value="1"/>
</dbReference>
<dbReference type="GO" id="GO:0022857">
    <property type="term" value="F:transmembrane transporter activity"/>
    <property type="evidence" value="ECO:0007669"/>
    <property type="project" value="InterPro"/>
</dbReference>
<dbReference type="Gene3D" id="1.20.1250.20">
    <property type="entry name" value="MFS general substrate transporter like domains"/>
    <property type="match status" value="1"/>
</dbReference>
<feature type="transmembrane region" description="Helical" evidence="9">
    <location>
        <begin position="198"/>
        <end position="216"/>
    </location>
</feature>
<comment type="subcellular location">
    <subcellularLocation>
        <location evidence="1">Cell membrane</location>
        <topology evidence="1">Multi-pass membrane protein</topology>
    </subcellularLocation>
</comment>
<dbReference type="GeneID" id="95779457"/>
<feature type="transmembrane region" description="Helical" evidence="9">
    <location>
        <begin position="284"/>
        <end position="303"/>
    </location>
</feature>
<dbReference type="InterPro" id="IPR011701">
    <property type="entry name" value="MFS"/>
</dbReference>
<organism evidence="11 12">
    <name type="scientific">Streptomyces sioyaensis</name>
    <dbReference type="NCBI Taxonomy" id="67364"/>
    <lineage>
        <taxon>Bacteria</taxon>
        <taxon>Bacillati</taxon>
        <taxon>Actinomycetota</taxon>
        <taxon>Actinomycetes</taxon>
        <taxon>Kitasatosporales</taxon>
        <taxon>Streptomycetaceae</taxon>
        <taxon>Streptomyces</taxon>
    </lineage>
</organism>
<keyword evidence="3" id="KW-0813">Transport</keyword>
<evidence type="ECO:0000256" key="9">
    <source>
        <dbReference type="SAM" id="Phobius"/>
    </source>
</evidence>
<dbReference type="PANTHER" id="PTHR42718">
    <property type="entry name" value="MAJOR FACILITATOR SUPERFAMILY MULTIDRUG TRANSPORTER MFSC"/>
    <property type="match status" value="1"/>
</dbReference>
<feature type="transmembrane region" description="Helical" evidence="9">
    <location>
        <begin position="165"/>
        <end position="186"/>
    </location>
</feature>
<evidence type="ECO:0000259" key="10">
    <source>
        <dbReference type="PROSITE" id="PS50850"/>
    </source>
</evidence>
<comment type="similarity">
    <text evidence="2">Belongs to the major facilitator superfamily. EmrB family.</text>
</comment>
<evidence type="ECO:0000256" key="6">
    <source>
        <dbReference type="ARBA" id="ARBA00022989"/>
    </source>
</evidence>
<feature type="transmembrane region" description="Helical" evidence="9">
    <location>
        <begin position="427"/>
        <end position="453"/>
    </location>
</feature>
<dbReference type="EMBL" id="SDIF01000039">
    <property type="protein sequence ID" value="RXS66255.1"/>
    <property type="molecule type" value="Genomic_DNA"/>
</dbReference>
<feature type="transmembrane region" description="Helical" evidence="9">
    <location>
        <begin position="228"/>
        <end position="248"/>
    </location>
</feature>
<feature type="transmembrane region" description="Helical" evidence="9">
    <location>
        <begin position="109"/>
        <end position="129"/>
    </location>
</feature>
<feature type="transmembrane region" description="Helical" evidence="9">
    <location>
        <begin position="347"/>
        <end position="367"/>
    </location>
</feature>
<gene>
    <name evidence="11" type="ORF">EST54_15965</name>
</gene>
<evidence type="ECO:0000256" key="8">
    <source>
        <dbReference type="ARBA" id="ARBA00023251"/>
    </source>
</evidence>
<feature type="transmembrane region" description="Helical" evidence="9">
    <location>
        <begin position="12"/>
        <end position="35"/>
    </location>
</feature>
<sequence>MKKWRGNPWAMLVTLSLGYFMTMLDVTIINVAVPSISDDLHATLDDIAWVVNGYVLVLAVLLITAGRLGDVWGPRNLFLAGTALFTLSSVTCGFAATPGQLIASRFLQGLGAALLLPQTMTTIIATFPAGKRGTALGVWGSITGIATVVGPTAGGLLVTFAGWRWVFLINVPIGLAVLILGPLLLTDVRPGKKGRIDLLGVALSTAGLLLLTYGLTEGGRYHWGTVRGPVTIPGIVTGGAVLLLLFLLDQARKQQVRGKHGRYSKPGRDPLVPFVLFRHRDYTLMNAVIVLISVAVVGIYLPLNMHMQSALGYSALRAGLLMAPQAVVSAFVAPLAGRLADRIGGKYVLTSGLTLYTLGTATVPLVIAVNGPWYAYLPGFLIAGVGVGGTFGPLQTVATHSIPSSLAGAASGVINSNRQFGSVLGGLLVATVLPALNATLLISIGALVVAVLLCMCAGRPTFNRGGAPVAHADPLPQPLAAPRTYQS</sequence>
<feature type="transmembrane region" description="Helical" evidence="9">
    <location>
        <begin position="315"/>
        <end position="335"/>
    </location>
</feature>
<dbReference type="InterPro" id="IPR020846">
    <property type="entry name" value="MFS_dom"/>
</dbReference>
<keyword evidence="7 9" id="KW-0472">Membrane</keyword>
<dbReference type="SUPFAM" id="SSF103473">
    <property type="entry name" value="MFS general substrate transporter"/>
    <property type="match status" value="1"/>
</dbReference>
<keyword evidence="6 9" id="KW-1133">Transmembrane helix</keyword>
<feature type="transmembrane region" description="Helical" evidence="9">
    <location>
        <begin position="77"/>
        <end position="97"/>
    </location>
</feature>
<evidence type="ECO:0000313" key="11">
    <source>
        <dbReference type="EMBL" id="RXS66255.1"/>
    </source>
</evidence>
<comment type="caution">
    <text evidence="11">The sequence shown here is derived from an EMBL/GenBank/DDBJ whole genome shotgun (WGS) entry which is preliminary data.</text>
</comment>
<keyword evidence="4" id="KW-1003">Cell membrane</keyword>
<keyword evidence="5 9" id="KW-0812">Transmembrane</keyword>
<evidence type="ECO:0000256" key="4">
    <source>
        <dbReference type="ARBA" id="ARBA00022475"/>
    </source>
</evidence>
<dbReference type="Proteomes" id="UP000289482">
    <property type="component" value="Unassembled WGS sequence"/>
</dbReference>
<evidence type="ECO:0000256" key="5">
    <source>
        <dbReference type="ARBA" id="ARBA00022692"/>
    </source>
</evidence>
<dbReference type="PROSITE" id="PS50850">
    <property type="entry name" value="MFS"/>
    <property type="match status" value="1"/>
</dbReference>
<name>A0A4Q1QVE8_9ACTN</name>
<feature type="domain" description="Major facilitator superfamily (MFS) profile" evidence="10">
    <location>
        <begin position="11"/>
        <end position="462"/>
    </location>
</feature>
<dbReference type="CDD" id="cd17321">
    <property type="entry name" value="MFS_MMR_MDR_like"/>
    <property type="match status" value="1"/>
</dbReference>
<reference evidence="11 12" key="1">
    <citation type="submission" date="2019-01" db="EMBL/GenBank/DDBJ databases">
        <title>Draft genome sequences of the type strain Streptomyces sioyaensis DSM 40032 and its novel strain, TM32, a thermotolerant antibiotics-producing actinobacterium.</title>
        <authorList>
            <person name="Nakaew N."/>
            <person name="Lumyong S."/>
            <person name="Sloan W.T."/>
            <person name="Sungthong R."/>
        </authorList>
    </citation>
    <scope>NUCLEOTIDE SEQUENCE [LARGE SCALE GENOMIC DNA]</scope>
    <source>
        <strain evidence="11 12">DSM 40032</strain>
    </source>
</reference>
<keyword evidence="8" id="KW-0046">Antibiotic resistance</keyword>
<evidence type="ECO:0000256" key="3">
    <source>
        <dbReference type="ARBA" id="ARBA00022448"/>
    </source>
</evidence>
<dbReference type="PANTHER" id="PTHR42718:SF9">
    <property type="entry name" value="MAJOR FACILITATOR SUPERFAMILY MULTIDRUG TRANSPORTER MFSC"/>
    <property type="match status" value="1"/>
</dbReference>
<evidence type="ECO:0000256" key="1">
    <source>
        <dbReference type="ARBA" id="ARBA00004651"/>
    </source>
</evidence>
<dbReference type="Gene3D" id="1.20.1720.10">
    <property type="entry name" value="Multidrug resistance protein D"/>
    <property type="match status" value="1"/>
</dbReference>
<dbReference type="GO" id="GO:0005886">
    <property type="term" value="C:plasma membrane"/>
    <property type="evidence" value="ECO:0007669"/>
    <property type="project" value="UniProtKB-SubCell"/>
</dbReference>
<feature type="transmembrane region" description="Helical" evidence="9">
    <location>
        <begin position="136"/>
        <end position="159"/>
    </location>
</feature>
<evidence type="ECO:0000256" key="2">
    <source>
        <dbReference type="ARBA" id="ARBA00008537"/>
    </source>
</evidence>
<proteinExistence type="inferred from homology"/>